<name>A0AAV5T1K4_9BILA</name>
<evidence type="ECO:0000313" key="2">
    <source>
        <dbReference type="EMBL" id="GMS89193.1"/>
    </source>
</evidence>
<feature type="compositionally biased region" description="Polar residues" evidence="1">
    <location>
        <begin position="161"/>
        <end position="181"/>
    </location>
</feature>
<dbReference type="Proteomes" id="UP001432027">
    <property type="component" value="Unassembled WGS sequence"/>
</dbReference>
<protein>
    <submittedName>
        <fullName evidence="2">Uncharacterized protein</fullName>
    </submittedName>
</protein>
<dbReference type="EMBL" id="BTSX01000003">
    <property type="protein sequence ID" value="GMS89193.1"/>
    <property type="molecule type" value="Genomic_DNA"/>
</dbReference>
<reference evidence="2" key="1">
    <citation type="submission" date="2023-10" db="EMBL/GenBank/DDBJ databases">
        <title>Genome assembly of Pristionchus species.</title>
        <authorList>
            <person name="Yoshida K."/>
            <person name="Sommer R.J."/>
        </authorList>
    </citation>
    <scope>NUCLEOTIDE SEQUENCE</scope>
    <source>
        <strain evidence="2">RS0144</strain>
    </source>
</reference>
<accession>A0AAV5T1K4</accession>
<feature type="non-terminal residue" evidence="2">
    <location>
        <position position="1"/>
    </location>
</feature>
<gene>
    <name evidence="2" type="ORF">PENTCL1PPCAC_11368</name>
</gene>
<proteinExistence type="predicted"/>
<evidence type="ECO:0000256" key="1">
    <source>
        <dbReference type="SAM" id="MobiDB-lite"/>
    </source>
</evidence>
<organism evidence="2 3">
    <name type="scientific">Pristionchus entomophagus</name>
    <dbReference type="NCBI Taxonomy" id="358040"/>
    <lineage>
        <taxon>Eukaryota</taxon>
        <taxon>Metazoa</taxon>
        <taxon>Ecdysozoa</taxon>
        <taxon>Nematoda</taxon>
        <taxon>Chromadorea</taxon>
        <taxon>Rhabditida</taxon>
        <taxon>Rhabditina</taxon>
        <taxon>Diplogasteromorpha</taxon>
        <taxon>Diplogasteroidea</taxon>
        <taxon>Neodiplogasteridae</taxon>
        <taxon>Pristionchus</taxon>
    </lineage>
</organism>
<sequence length="320" mass="35783">SLSSHSSPPLLLPPFLHFSPLASGCFLSSPMASLAYSSYSAISSYTSDGSGSDMPKNADYYLPPIVRSLGEDVIVNKVRLQCKAMTDGRYLYTYSMDLAQDHPNLRTERSIDSIDEISRKSITSRSNQSKKSCRTTKDSLTDYSVKSFHVRRPEPAPLPPQTSISVQKKALSPSSPNGNAMSLTNMTIRSAADEYSAEIRQEITVTFYLFGQTERGDYFRLRLFDAFLAKASIRRVLTAFASTTDHSFKDFIDHLYVLPGSGEHLKNATKWQKLTRDQISVPIGELRFNKKPFSDEFVIIADLIGVHEMSPAVRRSIKQK</sequence>
<dbReference type="AlphaFoldDB" id="A0AAV5T1K4"/>
<feature type="region of interest" description="Disordered" evidence="1">
    <location>
        <begin position="151"/>
        <end position="181"/>
    </location>
</feature>
<comment type="caution">
    <text evidence="2">The sequence shown here is derived from an EMBL/GenBank/DDBJ whole genome shotgun (WGS) entry which is preliminary data.</text>
</comment>
<evidence type="ECO:0000313" key="3">
    <source>
        <dbReference type="Proteomes" id="UP001432027"/>
    </source>
</evidence>
<keyword evidence="3" id="KW-1185">Reference proteome</keyword>